<reference evidence="3" key="2">
    <citation type="submission" date="2025-08" db="UniProtKB">
        <authorList>
            <consortium name="RefSeq"/>
        </authorList>
    </citation>
    <scope>IDENTIFICATION</scope>
    <source>
        <tissue evidence="3">Leaf</tissue>
    </source>
</reference>
<protein>
    <recommendedName>
        <fullName evidence="1">DUF7026 domain-containing protein</fullName>
    </recommendedName>
</protein>
<dbReference type="GeneID" id="110788003"/>
<dbReference type="RefSeq" id="XP_021848326.1">
    <property type="nucleotide sequence ID" value="XM_021992634.2"/>
</dbReference>
<evidence type="ECO:0000313" key="2">
    <source>
        <dbReference type="Proteomes" id="UP000813463"/>
    </source>
</evidence>
<organism evidence="2 3">
    <name type="scientific">Spinacia oleracea</name>
    <name type="common">Spinach</name>
    <dbReference type="NCBI Taxonomy" id="3562"/>
    <lineage>
        <taxon>Eukaryota</taxon>
        <taxon>Viridiplantae</taxon>
        <taxon>Streptophyta</taxon>
        <taxon>Embryophyta</taxon>
        <taxon>Tracheophyta</taxon>
        <taxon>Spermatophyta</taxon>
        <taxon>Magnoliopsida</taxon>
        <taxon>eudicotyledons</taxon>
        <taxon>Gunneridae</taxon>
        <taxon>Pentapetalae</taxon>
        <taxon>Caryophyllales</taxon>
        <taxon>Chenopodiaceae</taxon>
        <taxon>Chenopodioideae</taxon>
        <taxon>Anserineae</taxon>
        <taxon>Spinacia</taxon>
    </lineage>
</organism>
<accession>A0A9R0IFR0</accession>
<keyword evidence="2" id="KW-1185">Reference proteome</keyword>
<dbReference type="AlphaFoldDB" id="A0A9R0IFR0"/>
<dbReference type="KEGG" id="soe:110788003"/>
<evidence type="ECO:0000259" key="1">
    <source>
        <dbReference type="Pfam" id="PF22950"/>
    </source>
</evidence>
<reference evidence="2" key="1">
    <citation type="journal article" date="2021" name="Nat. Commun.">
        <title>Genomic analyses provide insights into spinach domestication and the genetic basis of agronomic traits.</title>
        <authorList>
            <person name="Cai X."/>
            <person name="Sun X."/>
            <person name="Xu C."/>
            <person name="Sun H."/>
            <person name="Wang X."/>
            <person name="Ge C."/>
            <person name="Zhang Z."/>
            <person name="Wang Q."/>
            <person name="Fei Z."/>
            <person name="Jiao C."/>
            <person name="Wang Q."/>
        </authorList>
    </citation>
    <scope>NUCLEOTIDE SEQUENCE [LARGE SCALE GENOMIC DNA]</scope>
    <source>
        <strain evidence="2">cv. Varoflay</strain>
    </source>
</reference>
<dbReference type="OrthoDB" id="1920063at2759"/>
<dbReference type="InterPro" id="IPR054290">
    <property type="entry name" value="DUF7026"/>
</dbReference>
<sequence>MSLSIRTPAFLPLPNLSHPLKLPSNPLFLTFHSQTHNLLCFSKGGNPNKPNKISDADLASDFASEVNKLNTQSEERENAMMRSKQLLFSDLCNYLQMNPEDVRNKWRSLSPDEKLGLVKGFVSDWGLNFHPLSPKSVQDLVEEFVVKDTKEKENPEIRQKDEDVKSSSDVFLPTLKRLIMGFSPNN</sequence>
<proteinExistence type="predicted"/>
<feature type="domain" description="DUF7026" evidence="1">
    <location>
        <begin position="76"/>
        <end position="125"/>
    </location>
</feature>
<name>A0A9R0IFR0_SPIOL</name>
<gene>
    <name evidence="3" type="primary">LOC110788003</name>
</gene>
<evidence type="ECO:0000313" key="3">
    <source>
        <dbReference type="RefSeq" id="XP_021848326.1"/>
    </source>
</evidence>
<dbReference type="Pfam" id="PF22950">
    <property type="entry name" value="DUF7026"/>
    <property type="match status" value="1"/>
</dbReference>
<dbReference type="Proteomes" id="UP000813463">
    <property type="component" value="Chromosome 4"/>
</dbReference>